<gene>
    <name evidence="3" type="ORF">GJV76_05650</name>
</gene>
<evidence type="ECO:0000313" key="4">
    <source>
        <dbReference type="Proteomes" id="UP000438760"/>
    </source>
</evidence>
<protein>
    <submittedName>
        <fullName evidence="3">LPS-assembly protein LptD</fullName>
    </submittedName>
</protein>
<sequence length="908" mass="103339">MRTNIFNIVLVLFLYSAFSSYHVTAQEFGKKRTVLPNNNLSDTIASNKDTIVPKLLPIEKDSTQITKDSLPNSKNTAEQKPKSFLENIVDRKAKGYEKLDQRSHEITLYDEAEINYQDFNLKAGKIVFNYDKSEIYAGGIKDSLGVLSQYPVFTQAGQVVEPDSIRYNTKTHKALVFQSRTSQGEFNIKAEVTKKENDSTYFMADVIFTTAKDLDNPEYYFKSKKIKLVPGKKVVTGPTNMVIADVPTPLGLPFAFFPMSEKAASGFIIPSVGDTNQQGYYLQNGGYYFAVSDNLDLTLQGDYYTNGSWGLRGNSQYAKRYKYNGRVLVRYENNIFSERGLPDYMSSKLYNIQWNHTQDAKANPNSRFSASVNMGSSQYFRQTNNTYNVGASLNNTMSSSISYSKTFESVPQVNMSLTATHSQSTNTKQVNMTLPTLNVSVDRVFPFAPKYGAKKGIIKNLNFSYNVRGENRVRIHEDNFFKQEMFDSLNTGFQHSIPISTNFKLFKYFSVTAGATYNEVWYMNTIKKEYNPQTNKVEDVRVNGFDSFRTYNFNTNIGTTIYGTFNFNKDGRIQAIRHVMRPSVGYSYTPSFEQYYDTYAIDATGQTMQDYTRFQGGLFGAPGRQNSNMLNFNLSNTFEAKMRDDENEKGEPKKVMLLNSLNFSTSYNMSADSLKWSPVRVSAGTAIFKDKMQINFNATLDPYALDNNNRRIDKFNIDNGGSLFRLTSANMTVNWSMSSNDPWFGGSADNKNQNSIDNGGRGDDLFGRTMELGDNRQSMFNNDNDKGDDPFAGFFNAKLPWDLTFAYSLTYSNAQRQNEIVNNSVMVSGNIDLTPKWKVGFSSGYDFVQKGVTFTQLRFERDLLSWRMDFSWVPIGSYTSWGFFIGIRSSMLSDVKWEKRKAPDKRYR</sequence>
<keyword evidence="4" id="KW-1185">Reference proteome</keyword>
<evidence type="ECO:0000256" key="1">
    <source>
        <dbReference type="SAM" id="SignalP"/>
    </source>
</evidence>
<accession>A0A6I3LII5</accession>
<evidence type="ECO:0000259" key="2">
    <source>
        <dbReference type="Pfam" id="PF19838"/>
    </source>
</evidence>
<keyword evidence="1" id="KW-0732">Signal</keyword>
<comment type="caution">
    <text evidence="3">The sequence shown here is derived from an EMBL/GenBank/DDBJ whole genome shotgun (WGS) entry which is preliminary data.</text>
</comment>
<dbReference type="OrthoDB" id="9802320at2"/>
<dbReference type="PANTHER" id="PTHR30189">
    <property type="entry name" value="LPS-ASSEMBLY PROTEIN"/>
    <property type="match status" value="1"/>
</dbReference>
<dbReference type="Pfam" id="PF19838">
    <property type="entry name" value="LptD_2"/>
    <property type="match status" value="1"/>
</dbReference>
<organism evidence="3 4">
    <name type="scientific">Myroides albus</name>
    <dbReference type="NCBI Taxonomy" id="2562892"/>
    <lineage>
        <taxon>Bacteria</taxon>
        <taxon>Pseudomonadati</taxon>
        <taxon>Bacteroidota</taxon>
        <taxon>Flavobacteriia</taxon>
        <taxon>Flavobacteriales</taxon>
        <taxon>Flavobacteriaceae</taxon>
        <taxon>Myroides</taxon>
    </lineage>
</organism>
<dbReference type="InterPro" id="IPR045659">
    <property type="entry name" value="LptD_2"/>
</dbReference>
<dbReference type="EMBL" id="WMJX01000008">
    <property type="protein sequence ID" value="MTG97624.1"/>
    <property type="molecule type" value="Genomic_DNA"/>
</dbReference>
<name>A0A6I3LII5_9FLAO</name>
<feature type="chain" id="PRO_5026281215" evidence="1">
    <location>
        <begin position="26"/>
        <end position="908"/>
    </location>
</feature>
<reference evidence="3 4" key="1">
    <citation type="submission" date="2019-11" db="EMBL/GenBank/DDBJ databases">
        <title>Genome of Strain BIT-d1.</title>
        <authorList>
            <person name="Yang Y."/>
        </authorList>
    </citation>
    <scope>NUCLEOTIDE SEQUENCE [LARGE SCALE GENOMIC DNA]</scope>
    <source>
        <strain evidence="3 4">BIT-d1</strain>
    </source>
</reference>
<dbReference type="PANTHER" id="PTHR30189:SF1">
    <property type="entry name" value="LPS-ASSEMBLY PROTEIN LPTD"/>
    <property type="match status" value="1"/>
</dbReference>
<proteinExistence type="predicted"/>
<dbReference type="RefSeq" id="WP_155091669.1">
    <property type="nucleotide sequence ID" value="NZ_WMJX01000008.1"/>
</dbReference>
<dbReference type="GO" id="GO:1990351">
    <property type="term" value="C:transporter complex"/>
    <property type="evidence" value="ECO:0007669"/>
    <property type="project" value="TreeGrafter"/>
</dbReference>
<dbReference type="InterPro" id="IPR050218">
    <property type="entry name" value="LptD"/>
</dbReference>
<feature type="domain" description="LPS-assembly protein LptD central" evidence="2">
    <location>
        <begin position="234"/>
        <end position="703"/>
    </location>
</feature>
<dbReference type="GO" id="GO:0009279">
    <property type="term" value="C:cell outer membrane"/>
    <property type="evidence" value="ECO:0007669"/>
    <property type="project" value="TreeGrafter"/>
</dbReference>
<evidence type="ECO:0000313" key="3">
    <source>
        <dbReference type="EMBL" id="MTG97624.1"/>
    </source>
</evidence>
<dbReference type="Proteomes" id="UP000438760">
    <property type="component" value="Unassembled WGS sequence"/>
</dbReference>
<dbReference type="AlphaFoldDB" id="A0A6I3LII5"/>
<feature type="signal peptide" evidence="1">
    <location>
        <begin position="1"/>
        <end position="25"/>
    </location>
</feature>